<keyword evidence="2" id="KW-0813">Transport</keyword>
<evidence type="ECO:0000256" key="9">
    <source>
        <dbReference type="SAM" id="Phobius"/>
    </source>
</evidence>
<sequence>MLWTIGKVAVPWIVRQGVDRGIEAEPPDIGEIRFWGLMVLLAGAGSAIFAGARRYMAFREARRTEADLRDQIFAQIQRLHFAYHDRTQAGQLMSRGNTDLQQVQQFVVMIPVTISNALTVLLVTVLLVVIDPILTLFALGSLPVVNVLGKRFSTRLFPNVMRIQEESAQLASVVDESVQGVRVVKGFGAEPAQSTKLETEAEDVYDAAMDASYVRARYLPAIELMPNVGLIAVLAYGGHQVMNDELTLGTLVSFNLYVVLLIQPLRMLGMIIAQAQRAAAAGDRVAEVLSTAPRIVDPAHPRQLPSKGPALGHVQFEAVDFSYADGTPVLRELQLDVPAGQSIALVGATGSGKSTIARLLPRFYDVDGGRILLDGVDVREAPLAELRRAVGIVFEDTFLFSASIAANIAFADPDAPQEQIERAARLAGAHDFIVELPLGYHTEIGERGFSLSGGQRQRIAIARAILADPRVLILDDATSSVDPTKEHEIRDALGEVMQGRTTIVIAHRPATIALADRVALLGDGRIVATGTHDELLATSEAYRTVLAAIERDVEAGEEVRL</sequence>
<feature type="transmembrane region" description="Helical" evidence="9">
    <location>
        <begin position="32"/>
        <end position="52"/>
    </location>
</feature>
<dbReference type="PANTHER" id="PTHR43394:SF1">
    <property type="entry name" value="ATP-BINDING CASSETTE SUB-FAMILY B MEMBER 10, MITOCHONDRIAL"/>
    <property type="match status" value="1"/>
</dbReference>
<proteinExistence type="predicted"/>
<evidence type="ECO:0000313" key="13">
    <source>
        <dbReference type="Proteomes" id="UP000334019"/>
    </source>
</evidence>
<evidence type="ECO:0000256" key="7">
    <source>
        <dbReference type="ARBA" id="ARBA00022989"/>
    </source>
</evidence>
<dbReference type="CDD" id="cd18543">
    <property type="entry name" value="ABC_6TM_Rv0194_D1_like"/>
    <property type="match status" value="1"/>
</dbReference>
<organism evidence="12 13">
    <name type="scientific">Actinomarinicola tropica</name>
    <dbReference type="NCBI Taxonomy" id="2789776"/>
    <lineage>
        <taxon>Bacteria</taxon>
        <taxon>Bacillati</taxon>
        <taxon>Actinomycetota</taxon>
        <taxon>Acidimicrobiia</taxon>
        <taxon>Acidimicrobiales</taxon>
        <taxon>Iamiaceae</taxon>
        <taxon>Actinomarinicola</taxon>
    </lineage>
</organism>
<dbReference type="InterPro" id="IPR017871">
    <property type="entry name" value="ABC_transporter-like_CS"/>
</dbReference>
<dbReference type="SUPFAM" id="SSF90123">
    <property type="entry name" value="ABC transporter transmembrane region"/>
    <property type="match status" value="1"/>
</dbReference>
<dbReference type="Gene3D" id="1.20.1560.10">
    <property type="entry name" value="ABC transporter type 1, transmembrane domain"/>
    <property type="match status" value="1"/>
</dbReference>
<evidence type="ECO:0000256" key="8">
    <source>
        <dbReference type="ARBA" id="ARBA00023136"/>
    </source>
</evidence>
<keyword evidence="7 9" id="KW-1133">Transmembrane helix</keyword>
<dbReference type="RefSeq" id="WP_153760025.1">
    <property type="nucleotide sequence ID" value="NZ_CP045851.1"/>
</dbReference>
<accession>A0A5Q2RGH5</accession>
<keyword evidence="13" id="KW-1185">Reference proteome</keyword>
<evidence type="ECO:0000313" key="12">
    <source>
        <dbReference type="EMBL" id="QGG95919.1"/>
    </source>
</evidence>
<keyword evidence="3" id="KW-1003">Cell membrane</keyword>
<dbReference type="GO" id="GO:0005524">
    <property type="term" value="F:ATP binding"/>
    <property type="evidence" value="ECO:0007669"/>
    <property type="project" value="UniProtKB-KW"/>
</dbReference>
<gene>
    <name evidence="12" type="ORF">GH723_12880</name>
</gene>
<dbReference type="InterPro" id="IPR039421">
    <property type="entry name" value="Type_1_exporter"/>
</dbReference>
<dbReference type="Pfam" id="PF00005">
    <property type="entry name" value="ABC_tran"/>
    <property type="match status" value="1"/>
</dbReference>
<dbReference type="InterPro" id="IPR003593">
    <property type="entry name" value="AAA+_ATPase"/>
</dbReference>
<feature type="transmembrane region" description="Helical" evidence="9">
    <location>
        <begin position="106"/>
        <end position="127"/>
    </location>
</feature>
<keyword evidence="8 9" id="KW-0472">Membrane</keyword>
<evidence type="ECO:0000256" key="3">
    <source>
        <dbReference type="ARBA" id="ARBA00022475"/>
    </source>
</evidence>
<feature type="domain" description="ABC transmembrane type-1" evidence="11">
    <location>
        <begin position="1"/>
        <end position="277"/>
    </location>
</feature>
<dbReference type="InterPro" id="IPR003439">
    <property type="entry name" value="ABC_transporter-like_ATP-bd"/>
</dbReference>
<dbReference type="InterPro" id="IPR027417">
    <property type="entry name" value="P-loop_NTPase"/>
</dbReference>
<feature type="domain" description="ABC transporter" evidence="10">
    <location>
        <begin position="314"/>
        <end position="548"/>
    </location>
</feature>
<dbReference type="SMART" id="SM00382">
    <property type="entry name" value="AAA"/>
    <property type="match status" value="1"/>
</dbReference>
<dbReference type="PANTHER" id="PTHR43394">
    <property type="entry name" value="ATP-DEPENDENT PERMEASE MDL1, MITOCHONDRIAL"/>
    <property type="match status" value="1"/>
</dbReference>
<keyword evidence="5" id="KW-0547">Nucleotide-binding</keyword>
<dbReference type="KEGG" id="atq:GH723_12880"/>
<dbReference type="AlphaFoldDB" id="A0A5Q2RGH5"/>
<dbReference type="GO" id="GO:0016887">
    <property type="term" value="F:ATP hydrolysis activity"/>
    <property type="evidence" value="ECO:0007669"/>
    <property type="project" value="InterPro"/>
</dbReference>
<dbReference type="InterPro" id="IPR011527">
    <property type="entry name" value="ABC1_TM_dom"/>
</dbReference>
<dbReference type="Proteomes" id="UP000334019">
    <property type="component" value="Chromosome"/>
</dbReference>
<keyword evidence="6 12" id="KW-0067">ATP-binding</keyword>
<dbReference type="PROSITE" id="PS50893">
    <property type="entry name" value="ABC_TRANSPORTER_2"/>
    <property type="match status" value="1"/>
</dbReference>
<evidence type="ECO:0000256" key="2">
    <source>
        <dbReference type="ARBA" id="ARBA00022448"/>
    </source>
</evidence>
<comment type="subcellular location">
    <subcellularLocation>
        <location evidence="1">Cell membrane</location>
        <topology evidence="1">Multi-pass membrane protein</topology>
    </subcellularLocation>
</comment>
<evidence type="ECO:0000259" key="11">
    <source>
        <dbReference type="PROSITE" id="PS50929"/>
    </source>
</evidence>
<evidence type="ECO:0000256" key="5">
    <source>
        <dbReference type="ARBA" id="ARBA00022741"/>
    </source>
</evidence>
<dbReference type="InterPro" id="IPR036640">
    <property type="entry name" value="ABC1_TM_sf"/>
</dbReference>
<dbReference type="Gene3D" id="3.40.50.300">
    <property type="entry name" value="P-loop containing nucleotide triphosphate hydrolases"/>
    <property type="match status" value="1"/>
</dbReference>
<dbReference type="GO" id="GO:0005886">
    <property type="term" value="C:plasma membrane"/>
    <property type="evidence" value="ECO:0007669"/>
    <property type="project" value="UniProtKB-SubCell"/>
</dbReference>
<dbReference type="Pfam" id="PF00664">
    <property type="entry name" value="ABC_membrane"/>
    <property type="match status" value="1"/>
</dbReference>
<dbReference type="GO" id="GO:0015421">
    <property type="term" value="F:ABC-type oligopeptide transporter activity"/>
    <property type="evidence" value="ECO:0007669"/>
    <property type="project" value="TreeGrafter"/>
</dbReference>
<evidence type="ECO:0000256" key="6">
    <source>
        <dbReference type="ARBA" id="ARBA00022840"/>
    </source>
</evidence>
<dbReference type="PROSITE" id="PS50929">
    <property type="entry name" value="ABC_TM1F"/>
    <property type="match status" value="1"/>
</dbReference>
<keyword evidence="4 9" id="KW-0812">Transmembrane</keyword>
<dbReference type="EMBL" id="CP045851">
    <property type="protein sequence ID" value="QGG95919.1"/>
    <property type="molecule type" value="Genomic_DNA"/>
</dbReference>
<dbReference type="PROSITE" id="PS00211">
    <property type="entry name" value="ABC_TRANSPORTER_1"/>
    <property type="match status" value="1"/>
</dbReference>
<dbReference type="SUPFAM" id="SSF52540">
    <property type="entry name" value="P-loop containing nucleoside triphosphate hydrolases"/>
    <property type="match status" value="1"/>
</dbReference>
<evidence type="ECO:0000259" key="10">
    <source>
        <dbReference type="PROSITE" id="PS50893"/>
    </source>
</evidence>
<name>A0A5Q2RGH5_9ACTN</name>
<protein>
    <submittedName>
        <fullName evidence="12">ATP-binding cassette domain-containing protein</fullName>
    </submittedName>
</protein>
<reference evidence="12 13" key="1">
    <citation type="submission" date="2019-11" db="EMBL/GenBank/DDBJ databases">
        <authorList>
            <person name="He Y."/>
        </authorList>
    </citation>
    <scope>NUCLEOTIDE SEQUENCE [LARGE SCALE GENOMIC DNA]</scope>
    <source>
        <strain evidence="12 13">SCSIO 58843</strain>
    </source>
</reference>
<evidence type="ECO:0000256" key="1">
    <source>
        <dbReference type="ARBA" id="ARBA00004651"/>
    </source>
</evidence>
<dbReference type="FunFam" id="3.40.50.300:FF:000299">
    <property type="entry name" value="ABC transporter ATP-binding protein/permease"/>
    <property type="match status" value="1"/>
</dbReference>
<evidence type="ECO:0000256" key="4">
    <source>
        <dbReference type="ARBA" id="ARBA00022692"/>
    </source>
</evidence>